<reference evidence="4" key="1">
    <citation type="submission" date="2021-02" db="EMBL/GenBank/DDBJ databases">
        <authorList>
            <person name="Nowell W R."/>
        </authorList>
    </citation>
    <scope>NUCLEOTIDE SEQUENCE</scope>
</reference>
<dbReference type="PANTHER" id="PTHR19965:SF82">
    <property type="entry name" value="THO COMPLEX SUBUNIT 4"/>
    <property type="match status" value="1"/>
</dbReference>
<dbReference type="Proteomes" id="UP000663833">
    <property type="component" value="Unassembled WGS sequence"/>
</dbReference>
<dbReference type="InterPro" id="IPR012677">
    <property type="entry name" value="Nucleotide-bd_a/b_plait_sf"/>
</dbReference>
<sequence length="219" mass="23875">MTDSDKLGLGLDDIIRNDRTTNRRGGRGGGGGGNRGFRARTGRGSANGFRTRGGGGIPRTTNPLAAGRWKHDLYENNTNQNREVQRTAGVNSTTKLLISNLDFGVTTNDIEELFEDVGAIRIARVHYDENGRPMDIRLVGGVDDRSKLQSNRFTSANGGNTRNQRFGGRMNNQPNGVRGNRGRGGRQQQNGSGGKKEDISAEDLDAELDAYRAETKQKK</sequence>
<feature type="compositionally biased region" description="Basic and acidic residues" evidence="2">
    <location>
        <begin position="209"/>
        <end position="219"/>
    </location>
</feature>
<organism evidence="4 6">
    <name type="scientific">Rotaria socialis</name>
    <dbReference type="NCBI Taxonomy" id="392032"/>
    <lineage>
        <taxon>Eukaryota</taxon>
        <taxon>Metazoa</taxon>
        <taxon>Spiralia</taxon>
        <taxon>Gnathifera</taxon>
        <taxon>Rotifera</taxon>
        <taxon>Eurotatoria</taxon>
        <taxon>Bdelloidea</taxon>
        <taxon>Philodinida</taxon>
        <taxon>Philodinidae</taxon>
        <taxon>Rotaria</taxon>
    </lineage>
</organism>
<name>A0A818R0N5_9BILA</name>
<evidence type="ECO:0000313" key="5">
    <source>
        <dbReference type="EMBL" id="CAF4465304.1"/>
    </source>
</evidence>
<feature type="domain" description="Chromatin target of PRMT1 protein C-terminal" evidence="3">
    <location>
        <begin position="145"/>
        <end position="218"/>
    </location>
</feature>
<dbReference type="Proteomes" id="UP000663851">
    <property type="component" value="Unassembled WGS sequence"/>
</dbReference>
<dbReference type="EMBL" id="CAJOBO010002725">
    <property type="protein sequence ID" value="CAF4465304.1"/>
    <property type="molecule type" value="Genomic_DNA"/>
</dbReference>
<dbReference type="InterPro" id="IPR025715">
    <property type="entry name" value="FoP_C"/>
</dbReference>
<dbReference type="AlphaFoldDB" id="A0A818R0N5"/>
<dbReference type="SMART" id="SM01218">
    <property type="entry name" value="FoP_duplication"/>
    <property type="match status" value="1"/>
</dbReference>
<accession>A0A818R0N5</accession>
<dbReference type="Gene3D" id="3.30.70.330">
    <property type="match status" value="1"/>
</dbReference>
<gene>
    <name evidence="5" type="ORF">HFQ381_LOCUS24997</name>
    <name evidence="4" type="ORF">LUA448_LOCUS32906</name>
</gene>
<feature type="region of interest" description="Disordered" evidence="2">
    <location>
        <begin position="18"/>
        <end position="64"/>
    </location>
</feature>
<evidence type="ECO:0000313" key="4">
    <source>
        <dbReference type="EMBL" id="CAF3649737.1"/>
    </source>
</evidence>
<evidence type="ECO:0000313" key="6">
    <source>
        <dbReference type="Proteomes" id="UP000663833"/>
    </source>
</evidence>
<dbReference type="InterPro" id="IPR051229">
    <property type="entry name" value="ALYREF_mRNA_export"/>
</dbReference>
<dbReference type="GO" id="GO:0005634">
    <property type="term" value="C:nucleus"/>
    <property type="evidence" value="ECO:0007669"/>
    <property type="project" value="TreeGrafter"/>
</dbReference>
<protein>
    <recommendedName>
        <fullName evidence="3">Chromatin target of PRMT1 protein C-terminal domain-containing protein</fullName>
    </recommendedName>
</protein>
<keyword evidence="1" id="KW-0694">RNA-binding</keyword>
<dbReference type="Pfam" id="PF13865">
    <property type="entry name" value="FoP_duplication"/>
    <property type="match status" value="1"/>
</dbReference>
<evidence type="ECO:0000259" key="3">
    <source>
        <dbReference type="SMART" id="SM01218"/>
    </source>
</evidence>
<proteinExistence type="predicted"/>
<dbReference type="GO" id="GO:0003729">
    <property type="term" value="F:mRNA binding"/>
    <property type="evidence" value="ECO:0007669"/>
    <property type="project" value="TreeGrafter"/>
</dbReference>
<feature type="region of interest" description="Disordered" evidence="2">
    <location>
        <begin position="149"/>
        <end position="219"/>
    </location>
</feature>
<evidence type="ECO:0000256" key="2">
    <source>
        <dbReference type="SAM" id="MobiDB-lite"/>
    </source>
</evidence>
<dbReference type="Pfam" id="PF00076">
    <property type="entry name" value="RRM_1"/>
    <property type="match status" value="1"/>
</dbReference>
<dbReference type="InterPro" id="IPR000504">
    <property type="entry name" value="RRM_dom"/>
</dbReference>
<dbReference type="SUPFAM" id="SSF54928">
    <property type="entry name" value="RNA-binding domain, RBD"/>
    <property type="match status" value="1"/>
</dbReference>
<dbReference type="PANTHER" id="PTHR19965">
    <property type="entry name" value="RNA AND EXPORT FACTOR BINDING PROTEIN"/>
    <property type="match status" value="1"/>
</dbReference>
<comment type="caution">
    <text evidence="4">The sequence shown here is derived from an EMBL/GenBank/DDBJ whole genome shotgun (WGS) entry which is preliminary data.</text>
</comment>
<dbReference type="GO" id="GO:0006406">
    <property type="term" value="P:mRNA export from nucleus"/>
    <property type="evidence" value="ECO:0007669"/>
    <property type="project" value="TreeGrafter"/>
</dbReference>
<dbReference type="EMBL" id="CAJNYD010004942">
    <property type="protein sequence ID" value="CAF3649737.1"/>
    <property type="molecule type" value="Genomic_DNA"/>
</dbReference>
<dbReference type="InterPro" id="IPR035979">
    <property type="entry name" value="RBD_domain_sf"/>
</dbReference>
<evidence type="ECO:0000256" key="1">
    <source>
        <dbReference type="ARBA" id="ARBA00022884"/>
    </source>
</evidence>
<feature type="compositionally biased region" description="Polar residues" evidence="2">
    <location>
        <begin position="149"/>
        <end position="164"/>
    </location>
</feature>